<comment type="caution">
    <text evidence="12">The sequence shown here is derived from an EMBL/GenBank/DDBJ whole genome shotgun (WGS) entry which is preliminary data.</text>
</comment>
<dbReference type="GO" id="GO:0005198">
    <property type="term" value="F:structural molecule activity"/>
    <property type="evidence" value="ECO:0007669"/>
    <property type="project" value="UniProtKB-UniRule"/>
</dbReference>
<organism evidence="12 13">
    <name type="scientific">Halalkalibacillus sediminis</name>
    <dbReference type="NCBI Taxonomy" id="2018042"/>
    <lineage>
        <taxon>Bacteria</taxon>
        <taxon>Bacillati</taxon>
        <taxon>Bacillota</taxon>
        <taxon>Bacilli</taxon>
        <taxon>Bacillales</taxon>
        <taxon>Bacillaceae</taxon>
        <taxon>Halalkalibacillus</taxon>
    </lineage>
</organism>
<dbReference type="EMBL" id="PJNH01000002">
    <property type="protein sequence ID" value="PKR77983.1"/>
    <property type="molecule type" value="Genomic_DNA"/>
</dbReference>
<evidence type="ECO:0000256" key="4">
    <source>
        <dbReference type="ARBA" id="ARBA00016244"/>
    </source>
</evidence>
<dbReference type="GO" id="GO:0005576">
    <property type="term" value="C:extracellular region"/>
    <property type="evidence" value="ECO:0007669"/>
    <property type="project" value="UniProtKB-SubCell"/>
</dbReference>
<dbReference type="RefSeq" id="WP_101331591.1">
    <property type="nucleotide sequence ID" value="NZ_PJNH01000002.1"/>
</dbReference>
<dbReference type="InterPro" id="IPR001444">
    <property type="entry name" value="Flag_bb_rod_N"/>
</dbReference>
<evidence type="ECO:0000313" key="13">
    <source>
        <dbReference type="Proteomes" id="UP000243524"/>
    </source>
</evidence>
<evidence type="ECO:0000256" key="2">
    <source>
        <dbReference type="ARBA" id="ARBA00004613"/>
    </source>
</evidence>
<feature type="region of interest" description="Disordered" evidence="8">
    <location>
        <begin position="26"/>
        <end position="64"/>
    </location>
</feature>
<dbReference type="SUPFAM" id="SSF64518">
    <property type="entry name" value="Phase 1 flagellin"/>
    <property type="match status" value="1"/>
</dbReference>
<keyword evidence="5 7" id="KW-0964">Secreted</keyword>
<dbReference type="PRINTS" id="PR01005">
    <property type="entry name" value="FLGHOOKAP1"/>
</dbReference>
<keyword evidence="12" id="KW-0969">Cilium</keyword>
<evidence type="ECO:0000256" key="3">
    <source>
        <dbReference type="ARBA" id="ARBA00009677"/>
    </source>
</evidence>
<dbReference type="InterPro" id="IPR010930">
    <property type="entry name" value="Flg_bb/hook_C_dom"/>
</dbReference>
<dbReference type="Pfam" id="PF06429">
    <property type="entry name" value="Flg_bbr_C"/>
    <property type="match status" value="1"/>
</dbReference>
<evidence type="ECO:0000259" key="11">
    <source>
        <dbReference type="Pfam" id="PF22638"/>
    </source>
</evidence>
<sequence>MTSTFHGLEVARRALFTQQSALHTTGHNISNANTEGYSRQRVNFEATSPFPTPGRNRPEMPGQLGTGVTAADIERVRDEFLDYQYRTENTKSGYWTERSSALSRMENIMNEPSESGLGEAMNQFWNSIQDVATNPEDGGARKVMQQRGVALADTMNYLHNSLSDVQGELKNQMDTGAKEVNALLTQIGDLNAQIARVEPNGYLPNDLYDKRDQLVDQLSEFVNVDVSYESNGGHSKSSAMGQAVITLVDNNGNDMTTGGNPVELINGDNELKGFSFEYSDENVSGVSVGDLNDGEVTNTDTIAAADFTSTGALQGLMHANGYVDENGDIKGDYADMISDLNTLAYEFATEFNNIHQSGYDLNGDAGVAFFDTTGLDATNAAANLDLTDSLKNNENLIAASNEPGGVAGNGENALDLANIKDYSSGNLDGNSVSKFYEGMIGELGVKAQEANRLVNNSEGLKQSVENSRQSVSGVSLDEEMSNMIKFQHAYNAAARNMTAVDEMLDRIINQMGIVGR</sequence>
<dbReference type="GO" id="GO:0009424">
    <property type="term" value="C:bacterial-type flagellum hook"/>
    <property type="evidence" value="ECO:0007669"/>
    <property type="project" value="UniProtKB-UniRule"/>
</dbReference>
<dbReference type="OrthoDB" id="9802553at2"/>
<protein>
    <recommendedName>
        <fullName evidence="4 7">Flagellar hook-associated protein 1</fullName>
        <shortName evidence="7">HAP1</shortName>
    </recommendedName>
</protein>
<gene>
    <name evidence="7" type="primary">flgK</name>
    <name evidence="12" type="ORF">CEY16_08665</name>
</gene>
<dbReference type="InterPro" id="IPR053927">
    <property type="entry name" value="FlgK_helical"/>
</dbReference>
<feature type="domain" description="Flagellar basal-body/hook protein C-terminal" evidence="10">
    <location>
        <begin position="470"/>
        <end position="509"/>
    </location>
</feature>
<evidence type="ECO:0000259" key="10">
    <source>
        <dbReference type="Pfam" id="PF06429"/>
    </source>
</evidence>
<comment type="subcellular location">
    <subcellularLocation>
        <location evidence="1 7">Bacterial flagellum</location>
    </subcellularLocation>
    <subcellularLocation>
        <location evidence="2 7">Secreted</location>
    </subcellularLocation>
</comment>
<dbReference type="Pfam" id="PF00460">
    <property type="entry name" value="Flg_bb_rod"/>
    <property type="match status" value="1"/>
</dbReference>
<evidence type="ECO:0000256" key="6">
    <source>
        <dbReference type="ARBA" id="ARBA00023143"/>
    </source>
</evidence>
<dbReference type="GO" id="GO:0044780">
    <property type="term" value="P:bacterial-type flagellum assembly"/>
    <property type="evidence" value="ECO:0007669"/>
    <property type="project" value="InterPro"/>
</dbReference>
<evidence type="ECO:0000256" key="5">
    <source>
        <dbReference type="ARBA" id="ARBA00022525"/>
    </source>
</evidence>
<keyword evidence="12" id="KW-0966">Cell projection</keyword>
<dbReference type="Proteomes" id="UP000243524">
    <property type="component" value="Unassembled WGS sequence"/>
</dbReference>
<keyword evidence="13" id="KW-1185">Reference proteome</keyword>
<name>A0A2I0QUG1_9BACI</name>
<dbReference type="Pfam" id="PF22638">
    <property type="entry name" value="FlgK_D1"/>
    <property type="match status" value="1"/>
</dbReference>
<evidence type="ECO:0000256" key="8">
    <source>
        <dbReference type="SAM" id="MobiDB-lite"/>
    </source>
</evidence>
<evidence type="ECO:0000256" key="7">
    <source>
        <dbReference type="RuleBase" id="RU362065"/>
    </source>
</evidence>
<feature type="domain" description="Flagellar basal body rod protein N-terminal" evidence="9">
    <location>
        <begin position="8"/>
        <end position="37"/>
    </location>
</feature>
<reference evidence="12 13" key="1">
    <citation type="submission" date="2017-06" db="EMBL/GenBank/DDBJ databases">
        <title>the draft geome sequence of Illustriluteabacillus marina B3227.</title>
        <authorList>
            <person name="He R.-H."/>
            <person name="Du Z.-J."/>
        </authorList>
    </citation>
    <scope>NUCLEOTIDE SEQUENCE [LARGE SCALE GENOMIC DNA]</scope>
    <source>
        <strain evidence="12 13">B3227</strain>
    </source>
</reference>
<dbReference type="InterPro" id="IPR002371">
    <property type="entry name" value="FlgK"/>
</dbReference>
<accession>A0A2I0QUG1</accession>
<comment type="similarity">
    <text evidence="3 7">Belongs to the flagella basal body rod proteins family.</text>
</comment>
<dbReference type="NCBIfam" id="TIGR02492">
    <property type="entry name" value="flgK_ends"/>
    <property type="match status" value="1"/>
</dbReference>
<evidence type="ECO:0000259" key="9">
    <source>
        <dbReference type="Pfam" id="PF00460"/>
    </source>
</evidence>
<evidence type="ECO:0000313" key="12">
    <source>
        <dbReference type="EMBL" id="PKR77983.1"/>
    </source>
</evidence>
<dbReference type="PANTHER" id="PTHR30033">
    <property type="entry name" value="FLAGELLAR HOOK-ASSOCIATED PROTEIN 1"/>
    <property type="match status" value="1"/>
</dbReference>
<dbReference type="PANTHER" id="PTHR30033:SF1">
    <property type="entry name" value="FLAGELLAR HOOK-ASSOCIATED PROTEIN 1"/>
    <property type="match status" value="1"/>
</dbReference>
<evidence type="ECO:0000256" key="1">
    <source>
        <dbReference type="ARBA" id="ARBA00004365"/>
    </source>
</evidence>
<dbReference type="AlphaFoldDB" id="A0A2I0QUG1"/>
<feature type="compositionally biased region" description="Polar residues" evidence="8">
    <location>
        <begin position="26"/>
        <end position="41"/>
    </location>
</feature>
<keyword evidence="6 7" id="KW-0975">Bacterial flagellum</keyword>
<proteinExistence type="inferred from homology"/>
<feature type="domain" description="Flagellar hook-associated protein FlgK helical" evidence="11">
    <location>
        <begin position="102"/>
        <end position="370"/>
    </location>
</feature>
<keyword evidence="12" id="KW-0282">Flagellum</keyword>